<dbReference type="GO" id="GO:0035556">
    <property type="term" value="P:intracellular signal transduction"/>
    <property type="evidence" value="ECO:0007669"/>
    <property type="project" value="InterPro"/>
</dbReference>
<keyword evidence="9" id="KW-0472">Membrane</keyword>
<dbReference type="Pfam" id="PF01094">
    <property type="entry name" value="ANF_receptor"/>
    <property type="match status" value="1"/>
</dbReference>
<evidence type="ECO:0000256" key="8">
    <source>
        <dbReference type="ARBA" id="ARBA00023134"/>
    </source>
</evidence>
<dbReference type="Pfam" id="PF00211">
    <property type="entry name" value="Guanylate_cyc"/>
    <property type="match status" value="1"/>
</dbReference>
<dbReference type="GO" id="GO:0005524">
    <property type="term" value="F:ATP binding"/>
    <property type="evidence" value="ECO:0007669"/>
    <property type="project" value="InterPro"/>
</dbReference>
<accession>A0A210QCJ9</accession>
<feature type="compositionally biased region" description="Polar residues" evidence="16">
    <location>
        <begin position="1127"/>
        <end position="1140"/>
    </location>
</feature>
<dbReference type="InterPro" id="IPR050401">
    <property type="entry name" value="Cyclic_nucleotide_synthase"/>
</dbReference>
<dbReference type="PROSITE" id="PS50011">
    <property type="entry name" value="PROTEIN_KINASE_DOM"/>
    <property type="match status" value="1"/>
</dbReference>
<evidence type="ECO:0000256" key="6">
    <source>
        <dbReference type="ARBA" id="ARBA00022741"/>
    </source>
</evidence>
<dbReference type="InterPro" id="IPR001828">
    <property type="entry name" value="ANF_lig-bd_rcpt"/>
</dbReference>
<dbReference type="GO" id="GO:0007168">
    <property type="term" value="P:receptor guanylyl cyclase signaling pathway"/>
    <property type="evidence" value="ECO:0007669"/>
    <property type="project" value="TreeGrafter"/>
</dbReference>
<dbReference type="InterPro" id="IPR028082">
    <property type="entry name" value="Peripla_BP_I"/>
</dbReference>
<evidence type="ECO:0000256" key="4">
    <source>
        <dbReference type="ARBA" id="ARBA00022692"/>
    </source>
</evidence>
<organism evidence="20 21">
    <name type="scientific">Mizuhopecten yessoensis</name>
    <name type="common">Japanese scallop</name>
    <name type="synonym">Patinopecten yessoensis</name>
    <dbReference type="NCBI Taxonomy" id="6573"/>
    <lineage>
        <taxon>Eukaryota</taxon>
        <taxon>Metazoa</taxon>
        <taxon>Spiralia</taxon>
        <taxon>Lophotrochozoa</taxon>
        <taxon>Mollusca</taxon>
        <taxon>Bivalvia</taxon>
        <taxon>Autobranchia</taxon>
        <taxon>Pteriomorphia</taxon>
        <taxon>Pectinida</taxon>
        <taxon>Pectinoidea</taxon>
        <taxon>Pectinidae</taxon>
        <taxon>Mizuhopecten</taxon>
    </lineage>
</organism>
<evidence type="ECO:0000256" key="1">
    <source>
        <dbReference type="ARBA" id="ARBA00001436"/>
    </source>
</evidence>
<feature type="chain" id="PRO_5012397241" description="Guanylate cyclase" evidence="17">
    <location>
        <begin position="20"/>
        <end position="1264"/>
    </location>
</feature>
<evidence type="ECO:0000256" key="9">
    <source>
        <dbReference type="ARBA" id="ARBA00023136"/>
    </source>
</evidence>
<dbReference type="InterPro" id="IPR011009">
    <property type="entry name" value="Kinase-like_dom_sf"/>
</dbReference>
<keyword evidence="11" id="KW-0325">Glycoprotein</keyword>
<dbReference type="PANTHER" id="PTHR11920:SF335">
    <property type="entry name" value="GUANYLATE CYCLASE"/>
    <property type="match status" value="1"/>
</dbReference>
<dbReference type="InterPro" id="IPR001054">
    <property type="entry name" value="A/G_cyclase"/>
</dbReference>
<proteinExistence type="inferred from homology"/>
<evidence type="ECO:0000256" key="2">
    <source>
        <dbReference type="ARBA" id="ARBA00004479"/>
    </source>
</evidence>
<keyword evidence="10" id="KW-0675">Receptor</keyword>
<dbReference type="InterPro" id="IPR029787">
    <property type="entry name" value="Nucleotide_cyclase"/>
</dbReference>
<feature type="signal peptide" evidence="17">
    <location>
        <begin position="1"/>
        <end position="19"/>
    </location>
</feature>
<evidence type="ECO:0000256" key="5">
    <source>
        <dbReference type="ARBA" id="ARBA00022729"/>
    </source>
</evidence>
<sequence length="1264" mass="143777">MKLLTCFCACLFVTSWTQAKVHNVTVGYLTVDQSDGYVRNKQARLISGAISYAIEKINRNPTLLKDYHLNIVWKDTKASTLLGTKLLTHLWRDGAVAFFGLEDSCNVEARVAAAWDLPMLSYKCADYDVSDKKKYPTFARTFPPATQVTRSIISILLHFKWSRFSLIVGSSHKQQTIAEKLLELANTYDMTLNDRKDYTEPHIPLTTGNPFPGIVENTFIDTRVYVFLGDINGVVDLMTNLYDRGLLDTGEYVVIFVNHGMFDVNDPLKYFRRTTGSPNDTRNIEASRSLLIITSSPPSNPDYEDFEITVNDYNERPPFNFPNPFKIRKKITVYAAYLYDAVMLYARAAQEELDEGGSIINGTAIINRILSREYESILGVTTKIDANGDAEGNYTLLARVPYVTKSASYAMLPVGHFEMATGHHVLRFFPGQSVDWVTGEPPIDQPKCGYRGEKCIPVKRYTLEIIGGVLGGITMVAIIIGLVVYRNWRYEQEIAGLLWKIPISEIHMPHPTSSSHDRRDSLSSKISLNSQQSVDSRMSFMQIYTRTATYKGQMVALKLYEKKDFVLSRKMQKEMKAMRDIRHNNVNPFIGACVDPPTFTLLTEYCIKGSLQDILENEDLKLDDMFIASLVKDIIQGILFLHGSELNVHGNLKSSNCVVNSRWTLQVADFGLLEVRAGTYKMEDEHAFYRNSFWRSPEHIREPKKRLSQKGDVYSFGIILHEIIGRAGPYGYCNMSPKEIIENVKKGGQSIFRPDTKYLKCEQYVIECMRSCWDEDPELRPDFRVISKALSPMRKGMKRNIFDNMTMMMEKYQSHLEELVEARTDLLVEEKKKTEALLHRMLPSVIADQLKRAQYVEPESFQSVTIYFSDICEFTRLSAESTPMEVVNLLNDLYTCFDSIIRNYDVYKVETIGDAYMVVSGVPNRNGDNHAGEIASMSLELLRAIKKFTIRHRSNEVLRLRIGIHSGPCVAGVVGLTMPRYTLFGDTVNTASRMESNGEALKIHCSRECKLLLDKLNGYTLIERGLVSMKGKGELFTYWLTDEDPSVRHERLRRCSEIFKYNSPWARESRRAYLRHGNDDYMIDEPLPDISFSDNNGDAQMMKTDQPILEILRESEVNPIRSDSPKPFSSSLERSESPRTYSSRLLKSPIANKIRHGPNGIFFEERRLRNVDRAGSGQDLVERAALMSDIDDIDSSTYNCEPRRGSLGNRNHVLVTMPNSLPGHSCMDGETGINNNTSPKVPVGENIALEERWHNSDRITSPLI</sequence>
<feature type="domain" description="Guanylate cyclase" evidence="19">
    <location>
        <begin position="865"/>
        <end position="995"/>
    </location>
</feature>
<protein>
    <recommendedName>
        <fullName evidence="3 15">Guanylate cyclase</fullName>
        <ecNumber evidence="3 15">4.6.1.2</ecNumber>
    </recommendedName>
</protein>
<dbReference type="CDD" id="cd06370">
    <property type="entry name" value="PBP1_SAP_GC-like"/>
    <property type="match status" value="1"/>
</dbReference>
<keyword evidence="6" id="KW-0547">Nucleotide-binding</keyword>
<evidence type="ECO:0000256" key="11">
    <source>
        <dbReference type="ARBA" id="ARBA00023180"/>
    </source>
</evidence>
<dbReference type="GO" id="GO:0005525">
    <property type="term" value="F:GTP binding"/>
    <property type="evidence" value="ECO:0007669"/>
    <property type="project" value="UniProtKB-KW"/>
</dbReference>
<evidence type="ECO:0000256" key="16">
    <source>
        <dbReference type="SAM" id="MobiDB-lite"/>
    </source>
</evidence>
<dbReference type="Proteomes" id="UP000242188">
    <property type="component" value="Unassembled WGS sequence"/>
</dbReference>
<keyword evidence="4" id="KW-0812">Transmembrane</keyword>
<dbReference type="Gene3D" id="6.10.250.780">
    <property type="match status" value="1"/>
</dbReference>
<dbReference type="Pfam" id="PF07714">
    <property type="entry name" value="PK_Tyr_Ser-Thr"/>
    <property type="match status" value="1"/>
</dbReference>
<keyword evidence="7" id="KW-1133">Transmembrane helix</keyword>
<comment type="similarity">
    <text evidence="14">Belongs to the adenylyl cyclase class-4/guanylyl cyclase family.</text>
</comment>
<dbReference type="EMBL" id="NEDP02004182">
    <property type="protein sequence ID" value="OWF46458.1"/>
    <property type="molecule type" value="Genomic_DNA"/>
</dbReference>
<feature type="region of interest" description="Disordered" evidence="16">
    <location>
        <begin position="1114"/>
        <end position="1140"/>
    </location>
</feature>
<keyword evidence="21" id="KW-1185">Reference proteome</keyword>
<dbReference type="SUPFAM" id="SSF55073">
    <property type="entry name" value="Nucleotide cyclase"/>
    <property type="match status" value="1"/>
</dbReference>
<dbReference type="FunFam" id="3.30.70.1230:FF:000019">
    <property type="entry name" value="Guanylate cyclase"/>
    <property type="match status" value="1"/>
</dbReference>
<evidence type="ECO:0000256" key="17">
    <source>
        <dbReference type="SAM" id="SignalP"/>
    </source>
</evidence>
<dbReference type="CDD" id="cd07302">
    <property type="entry name" value="CHD"/>
    <property type="match status" value="1"/>
</dbReference>
<dbReference type="GO" id="GO:0004383">
    <property type="term" value="F:guanylate cyclase activity"/>
    <property type="evidence" value="ECO:0007669"/>
    <property type="project" value="UniProtKB-EC"/>
</dbReference>
<dbReference type="Gene3D" id="3.40.50.2300">
    <property type="match status" value="2"/>
</dbReference>
<keyword evidence="8" id="KW-0342">GTP-binding</keyword>
<feature type="region of interest" description="Disordered" evidence="16">
    <location>
        <begin position="510"/>
        <end position="530"/>
    </location>
</feature>
<dbReference type="PROSITE" id="PS00452">
    <property type="entry name" value="GUANYLATE_CYCLASE_1"/>
    <property type="match status" value="1"/>
</dbReference>
<name>A0A210QCJ9_MIZYE</name>
<keyword evidence="12 14" id="KW-0456">Lyase</keyword>
<keyword evidence="5 17" id="KW-0732">Signal</keyword>
<evidence type="ECO:0000259" key="18">
    <source>
        <dbReference type="PROSITE" id="PS50011"/>
    </source>
</evidence>
<comment type="catalytic activity">
    <reaction evidence="1 15">
        <text>GTP = 3',5'-cyclic GMP + diphosphate</text>
        <dbReference type="Rhea" id="RHEA:13665"/>
        <dbReference type="ChEBI" id="CHEBI:33019"/>
        <dbReference type="ChEBI" id="CHEBI:37565"/>
        <dbReference type="ChEBI" id="CHEBI:57746"/>
        <dbReference type="EC" id="4.6.1.2"/>
    </reaction>
</comment>
<dbReference type="OrthoDB" id="1890790at2759"/>
<evidence type="ECO:0000256" key="7">
    <source>
        <dbReference type="ARBA" id="ARBA00022989"/>
    </source>
</evidence>
<evidence type="ECO:0000256" key="10">
    <source>
        <dbReference type="ARBA" id="ARBA00023170"/>
    </source>
</evidence>
<gene>
    <name evidence="20" type="ORF">KP79_PYT05204</name>
</gene>
<keyword evidence="13 15" id="KW-0141">cGMP biosynthesis</keyword>
<dbReference type="AlphaFoldDB" id="A0A210QCJ9"/>
<dbReference type="InterPro" id="IPR000719">
    <property type="entry name" value="Prot_kinase_dom"/>
</dbReference>
<dbReference type="SUPFAM" id="SSF53822">
    <property type="entry name" value="Periplasmic binding protein-like I"/>
    <property type="match status" value="1"/>
</dbReference>
<feature type="domain" description="Protein kinase" evidence="18">
    <location>
        <begin position="529"/>
        <end position="794"/>
    </location>
</feature>
<dbReference type="SMART" id="SM00044">
    <property type="entry name" value="CYCc"/>
    <property type="match status" value="1"/>
</dbReference>
<dbReference type="GO" id="GO:0004672">
    <property type="term" value="F:protein kinase activity"/>
    <property type="evidence" value="ECO:0007669"/>
    <property type="project" value="InterPro"/>
</dbReference>
<dbReference type="GO" id="GO:0004016">
    <property type="term" value="F:adenylate cyclase activity"/>
    <property type="evidence" value="ECO:0007669"/>
    <property type="project" value="TreeGrafter"/>
</dbReference>
<dbReference type="GO" id="GO:0005886">
    <property type="term" value="C:plasma membrane"/>
    <property type="evidence" value="ECO:0007669"/>
    <property type="project" value="TreeGrafter"/>
</dbReference>
<dbReference type="STRING" id="6573.A0A210QCJ9"/>
<dbReference type="InterPro" id="IPR018297">
    <property type="entry name" value="A/G_cyclase_CS"/>
</dbReference>
<dbReference type="FunFam" id="1.10.510.10:FF:000420">
    <property type="entry name" value="Guanylate cyclase"/>
    <property type="match status" value="1"/>
</dbReference>
<evidence type="ECO:0000256" key="12">
    <source>
        <dbReference type="ARBA" id="ARBA00023239"/>
    </source>
</evidence>
<dbReference type="EC" id="4.6.1.2" evidence="3 15"/>
<evidence type="ECO:0000313" key="21">
    <source>
        <dbReference type="Proteomes" id="UP000242188"/>
    </source>
</evidence>
<evidence type="ECO:0000256" key="15">
    <source>
        <dbReference type="RuleBase" id="RU003431"/>
    </source>
</evidence>
<evidence type="ECO:0000259" key="19">
    <source>
        <dbReference type="PROSITE" id="PS50125"/>
    </source>
</evidence>
<dbReference type="InterPro" id="IPR001245">
    <property type="entry name" value="Ser-Thr/Tyr_kinase_cat_dom"/>
</dbReference>
<dbReference type="Gene3D" id="1.10.510.10">
    <property type="entry name" value="Transferase(Phosphotransferase) domain 1"/>
    <property type="match status" value="1"/>
</dbReference>
<evidence type="ECO:0000256" key="3">
    <source>
        <dbReference type="ARBA" id="ARBA00012202"/>
    </source>
</evidence>
<dbReference type="GO" id="GO:0001653">
    <property type="term" value="F:peptide receptor activity"/>
    <property type="evidence" value="ECO:0007669"/>
    <property type="project" value="TreeGrafter"/>
</dbReference>
<evidence type="ECO:0000313" key="20">
    <source>
        <dbReference type="EMBL" id="OWF46458.1"/>
    </source>
</evidence>
<comment type="caution">
    <text evidence="20">The sequence shown here is derived from an EMBL/GenBank/DDBJ whole genome shotgun (WGS) entry which is preliminary data.</text>
</comment>
<dbReference type="SUPFAM" id="SSF56112">
    <property type="entry name" value="Protein kinase-like (PK-like)"/>
    <property type="match status" value="1"/>
</dbReference>
<reference evidence="20 21" key="1">
    <citation type="journal article" date="2017" name="Nat. Ecol. Evol.">
        <title>Scallop genome provides insights into evolution of bilaterian karyotype and development.</title>
        <authorList>
            <person name="Wang S."/>
            <person name="Zhang J."/>
            <person name="Jiao W."/>
            <person name="Li J."/>
            <person name="Xun X."/>
            <person name="Sun Y."/>
            <person name="Guo X."/>
            <person name="Huan P."/>
            <person name="Dong B."/>
            <person name="Zhang L."/>
            <person name="Hu X."/>
            <person name="Sun X."/>
            <person name="Wang J."/>
            <person name="Zhao C."/>
            <person name="Wang Y."/>
            <person name="Wang D."/>
            <person name="Huang X."/>
            <person name="Wang R."/>
            <person name="Lv J."/>
            <person name="Li Y."/>
            <person name="Zhang Z."/>
            <person name="Liu B."/>
            <person name="Lu W."/>
            <person name="Hui Y."/>
            <person name="Liang J."/>
            <person name="Zhou Z."/>
            <person name="Hou R."/>
            <person name="Li X."/>
            <person name="Liu Y."/>
            <person name="Li H."/>
            <person name="Ning X."/>
            <person name="Lin Y."/>
            <person name="Zhao L."/>
            <person name="Xing Q."/>
            <person name="Dou J."/>
            <person name="Li Y."/>
            <person name="Mao J."/>
            <person name="Guo H."/>
            <person name="Dou H."/>
            <person name="Li T."/>
            <person name="Mu C."/>
            <person name="Jiang W."/>
            <person name="Fu Q."/>
            <person name="Fu X."/>
            <person name="Miao Y."/>
            <person name="Liu J."/>
            <person name="Yu Q."/>
            <person name="Li R."/>
            <person name="Liao H."/>
            <person name="Li X."/>
            <person name="Kong Y."/>
            <person name="Jiang Z."/>
            <person name="Chourrout D."/>
            <person name="Li R."/>
            <person name="Bao Z."/>
        </authorList>
    </citation>
    <scope>NUCLEOTIDE SEQUENCE [LARGE SCALE GENOMIC DNA]</scope>
    <source>
        <strain evidence="20 21">PY_sf001</strain>
    </source>
</reference>
<dbReference type="PROSITE" id="PS50125">
    <property type="entry name" value="GUANYLATE_CYCLASE_2"/>
    <property type="match status" value="1"/>
</dbReference>
<dbReference type="Gene3D" id="3.30.70.1230">
    <property type="entry name" value="Nucleotide cyclase"/>
    <property type="match status" value="1"/>
</dbReference>
<comment type="subcellular location">
    <subcellularLocation>
        <location evidence="2">Membrane</location>
        <topology evidence="2">Single-pass type I membrane protein</topology>
    </subcellularLocation>
</comment>
<dbReference type="PANTHER" id="PTHR11920">
    <property type="entry name" value="GUANYLYL CYCLASE"/>
    <property type="match status" value="1"/>
</dbReference>
<evidence type="ECO:0000256" key="14">
    <source>
        <dbReference type="RuleBase" id="RU000405"/>
    </source>
</evidence>
<evidence type="ECO:0000256" key="13">
    <source>
        <dbReference type="ARBA" id="ARBA00023293"/>
    </source>
</evidence>